<dbReference type="PRINTS" id="PR00437">
    <property type="entry name" value="SMALLCYTKCXC"/>
</dbReference>
<evidence type="ECO:0000256" key="5">
    <source>
        <dbReference type="ARBA" id="ARBA00023157"/>
    </source>
</evidence>
<dbReference type="PROSITE" id="PS00471">
    <property type="entry name" value="SMALL_CYTOKINES_CXC"/>
    <property type="match status" value="1"/>
</dbReference>
<dbReference type="FunFam" id="2.40.50.40:FF:000004">
    <property type="entry name" value="C-X-C motif chemokine"/>
    <property type="match status" value="1"/>
</dbReference>
<dbReference type="Gene3D" id="2.40.50.40">
    <property type="match status" value="1"/>
</dbReference>
<keyword evidence="5" id="KW-1015">Disulfide bond</keyword>
<dbReference type="Proteomes" id="UP000011518">
    <property type="component" value="Unassembled WGS sequence"/>
</dbReference>
<dbReference type="Pfam" id="PF00048">
    <property type="entry name" value="IL8"/>
    <property type="match status" value="1"/>
</dbReference>
<keyword evidence="6" id="KW-0732">Signal</keyword>
<evidence type="ECO:0000313" key="9">
    <source>
        <dbReference type="EMBL" id="ELW70488.1"/>
    </source>
</evidence>
<dbReference type="SMART" id="SM00199">
    <property type="entry name" value="SCY"/>
    <property type="match status" value="1"/>
</dbReference>
<dbReference type="GO" id="GO:0006955">
    <property type="term" value="P:immune response"/>
    <property type="evidence" value="ECO:0007669"/>
    <property type="project" value="InterPro"/>
</dbReference>
<proteinExistence type="inferred from homology"/>
<accession>L9L6I1</accession>
<dbReference type="FunCoup" id="L9L6I1">
    <property type="interactions" value="489"/>
</dbReference>
<dbReference type="GO" id="GO:0005615">
    <property type="term" value="C:extracellular space"/>
    <property type="evidence" value="ECO:0007669"/>
    <property type="project" value="UniProtKB-UniRule"/>
</dbReference>
<feature type="compositionally biased region" description="Basic residues" evidence="7">
    <location>
        <begin position="94"/>
        <end position="126"/>
    </location>
</feature>
<dbReference type="InterPro" id="IPR018048">
    <property type="entry name" value="Chemokine_CXC_CS"/>
</dbReference>
<evidence type="ECO:0000256" key="2">
    <source>
        <dbReference type="ARBA" id="ARBA00010665"/>
    </source>
</evidence>
<feature type="domain" description="Chemokine interleukin-8-like" evidence="8">
    <location>
        <begin position="28"/>
        <end position="89"/>
    </location>
</feature>
<reference evidence="10" key="2">
    <citation type="journal article" date="2013" name="Nat. Commun.">
        <title>Genome of the Chinese tree shrew.</title>
        <authorList>
            <person name="Fan Y."/>
            <person name="Huang Z.Y."/>
            <person name="Cao C.C."/>
            <person name="Chen C.S."/>
            <person name="Chen Y.X."/>
            <person name="Fan D.D."/>
            <person name="He J."/>
            <person name="Hou H.L."/>
            <person name="Hu L."/>
            <person name="Hu X.T."/>
            <person name="Jiang X.T."/>
            <person name="Lai R."/>
            <person name="Lang Y.S."/>
            <person name="Liang B."/>
            <person name="Liao S.G."/>
            <person name="Mu D."/>
            <person name="Ma Y.Y."/>
            <person name="Niu Y.Y."/>
            <person name="Sun X.Q."/>
            <person name="Xia J.Q."/>
            <person name="Xiao J."/>
            <person name="Xiong Z.Q."/>
            <person name="Xu L."/>
            <person name="Yang L."/>
            <person name="Zhang Y."/>
            <person name="Zhao W."/>
            <person name="Zhao X.D."/>
            <person name="Zheng Y.T."/>
            <person name="Zhou J.M."/>
            <person name="Zhu Y.B."/>
            <person name="Zhang G.J."/>
            <person name="Wang J."/>
            <person name="Yao Y.G."/>
        </authorList>
    </citation>
    <scope>NUCLEOTIDE SEQUENCE [LARGE SCALE GENOMIC DNA]</scope>
</reference>
<dbReference type="InterPro" id="IPR001089">
    <property type="entry name" value="Chemokine_CXC"/>
</dbReference>
<dbReference type="InParanoid" id="L9L6I1"/>
<protein>
    <recommendedName>
        <fullName evidence="6">C-X-C motif chemokine</fullName>
    </recommendedName>
</protein>
<dbReference type="GO" id="GO:0006952">
    <property type="term" value="P:defense response"/>
    <property type="evidence" value="ECO:0007669"/>
    <property type="project" value="InterPro"/>
</dbReference>
<comment type="subcellular location">
    <subcellularLocation>
        <location evidence="1 6">Secreted</location>
    </subcellularLocation>
</comment>
<dbReference type="STRING" id="246437.L9L6I1"/>
<dbReference type="CDD" id="cd00273">
    <property type="entry name" value="Chemokine_CXC"/>
    <property type="match status" value="1"/>
</dbReference>
<name>L9L6I1_TUPCH</name>
<keyword evidence="6" id="KW-0145">Chemotaxis</keyword>
<dbReference type="InterPro" id="IPR039809">
    <property type="entry name" value="Chemokine_b/g/d"/>
</dbReference>
<evidence type="ECO:0000259" key="8">
    <source>
        <dbReference type="SMART" id="SM00199"/>
    </source>
</evidence>
<evidence type="ECO:0000256" key="3">
    <source>
        <dbReference type="ARBA" id="ARBA00022514"/>
    </source>
</evidence>
<dbReference type="KEGG" id="tup:102484248"/>
<organism evidence="9 10">
    <name type="scientific">Tupaia chinensis</name>
    <name type="common">Chinese tree shrew</name>
    <name type="synonym">Tupaia belangeri chinensis</name>
    <dbReference type="NCBI Taxonomy" id="246437"/>
    <lineage>
        <taxon>Eukaryota</taxon>
        <taxon>Metazoa</taxon>
        <taxon>Chordata</taxon>
        <taxon>Craniata</taxon>
        <taxon>Vertebrata</taxon>
        <taxon>Euteleostomi</taxon>
        <taxon>Mammalia</taxon>
        <taxon>Eutheria</taxon>
        <taxon>Euarchontoglires</taxon>
        <taxon>Scandentia</taxon>
        <taxon>Tupaiidae</taxon>
        <taxon>Tupaia</taxon>
    </lineage>
</organism>
<keyword evidence="3 6" id="KW-0202">Cytokine</keyword>
<evidence type="ECO:0000256" key="7">
    <source>
        <dbReference type="SAM" id="MobiDB-lite"/>
    </source>
</evidence>
<comment type="similarity">
    <text evidence="2 6">Belongs to the intercrine alpha (chemokine CxC) family.</text>
</comment>
<dbReference type="SUPFAM" id="SSF54117">
    <property type="entry name" value="Interleukin 8-like chemokines"/>
    <property type="match status" value="1"/>
</dbReference>
<dbReference type="InterPro" id="IPR036048">
    <property type="entry name" value="Interleukin_8-like_sf"/>
</dbReference>
<feature type="chain" id="PRO_5005139401" description="C-X-C motif chemokine" evidence="6">
    <location>
        <begin position="23"/>
        <end position="126"/>
    </location>
</feature>
<evidence type="ECO:0000256" key="6">
    <source>
        <dbReference type="RuleBase" id="RU361149"/>
    </source>
</evidence>
<dbReference type="eggNOG" id="ENOG502TDRN">
    <property type="taxonomic scope" value="Eukaryota"/>
</dbReference>
<dbReference type="GO" id="GO:0008009">
    <property type="term" value="F:chemokine activity"/>
    <property type="evidence" value="ECO:0007669"/>
    <property type="project" value="InterPro"/>
</dbReference>
<feature type="signal peptide" evidence="6">
    <location>
        <begin position="1"/>
        <end position="22"/>
    </location>
</feature>
<keyword evidence="10" id="KW-1185">Reference proteome</keyword>
<keyword evidence="4 6" id="KW-0964">Secreted</keyword>
<dbReference type="InterPro" id="IPR033899">
    <property type="entry name" value="CXC_Chemokine_domain"/>
</dbReference>
<sequence>MEKKGILLFLNVTFLVLVGIQGALIMKSGRCVCIDSTKAMIHLRFLKDIKQYAPSPFCEKTEIIATMKNGDQACLNPDSANVKKLIKDWEKKVNQKKKQRKGKKRQKGKKFLKVKKSQRPHQKKTT</sequence>
<gene>
    <name evidence="9" type="ORF">TREES_T100019214</name>
</gene>
<dbReference type="PANTHER" id="PTHR12015">
    <property type="entry name" value="SMALL INDUCIBLE CYTOKINE A"/>
    <property type="match status" value="1"/>
</dbReference>
<dbReference type="PANTHER" id="PTHR12015:SF210">
    <property type="entry name" value="C-X-C MOTIF CHEMOKINE 9"/>
    <property type="match status" value="1"/>
</dbReference>
<dbReference type="OrthoDB" id="9948647at2759"/>
<reference evidence="10" key="1">
    <citation type="submission" date="2012-07" db="EMBL/GenBank/DDBJ databases">
        <title>Genome of the Chinese tree shrew, a rising model animal genetically related to primates.</title>
        <authorList>
            <person name="Zhang G."/>
            <person name="Fan Y."/>
            <person name="Yao Y."/>
            <person name="Huang Z."/>
        </authorList>
    </citation>
    <scope>NUCLEOTIDE SEQUENCE [LARGE SCALE GENOMIC DNA]</scope>
</reference>
<dbReference type="InterPro" id="IPR001811">
    <property type="entry name" value="Chemokine_IL8-like_dom"/>
</dbReference>
<evidence type="ECO:0000313" key="10">
    <source>
        <dbReference type="Proteomes" id="UP000011518"/>
    </source>
</evidence>
<evidence type="ECO:0000256" key="4">
    <source>
        <dbReference type="ARBA" id="ARBA00022525"/>
    </source>
</evidence>
<evidence type="ECO:0000256" key="1">
    <source>
        <dbReference type="ARBA" id="ARBA00004613"/>
    </source>
</evidence>
<dbReference type="AlphaFoldDB" id="L9L6I1"/>
<feature type="region of interest" description="Disordered" evidence="7">
    <location>
        <begin position="92"/>
        <end position="126"/>
    </location>
</feature>
<dbReference type="EMBL" id="KB320495">
    <property type="protein sequence ID" value="ELW70488.1"/>
    <property type="molecule type" value="Genomic_DNA"/>
</dbReference>